<evidence type="ECO:0000313" key="3">
    <source>
        <dbReference type="Proteomes" id="UP000623419"/>
    </source>
</evidence>
<dbReference type="Pfam" id="PF00403">
    <property type="entry name" value="HMA"/>
    <property type="match status" value="1"/>
</dbReference>
<evidence type="ECO:0000313" key="2">
    <source>
        <dbReference type="EMBL" id="GGA74808.1"/>
    </source>
</evidence>
<feature type="domain" description="HMA" evidence="1">
    <location>
        <begin position="1"/>
        <end position="62"/>
    </location>
</feature>
<dbReference type="CDD" id="cd00371">
    <property type="entry name" value="HMA"/>
    <property type="match status" value="1"/>
</dbReference>
<evidence type="ECO:0000259" key="1">
    <source>
        <dbReference type="PROSITE" id="PS50846"/>
    </source>
</evidence>
<dbReference type="InterPro" id="IPR006121">
    <property type="entry name" value="HMA_dom"/>
</dbReference>
<dbReference type="InterPro" id="IPR036163">
    <property type="entry name" value="HMA_dom_sf"/>
</dbReference>
<keyword evidence="3" id="KW-1185">Reference proteome</keyword>
<dbReference type="Proteomes" id="UP000623419">
    <property type="component" value="Unassembled WGS sequence"/>
</dbReference>
<reference evidence="3" key="1">
    <citation type="journal article" date="2019" name="Int. J. Syst. Evol. Microbiol.">
        <title>The Global Catalogue of Microorganisms (GCM) 10K type strain sequencing project: providing services to taxonomists for standard genome sequencing and annotation.</title>
        <authorList>
            <consortium name="The Broad Institute Genomics Platform"/>
            <consortium name="The Broad Institute Genome Sequencing Center for Infectious Disease"/>
            <person name="Wu L."/>
            <person name="Ma J."/>
        </authorList>
    </citation>
    <scope>NUCLEOTIDE SEQUENCE [LARGE SCALE GENOMIC DNA]</scope>
    <source>
        <strain evidence="3">CGMCC 1.15905</strain>
    </source>
</reference>
<accession>A0ABQ1HF48</accession>
<organism evidence="2 3">
    <name type="scientific">Arenimonas soli</name>
    <dbReference type="NCBI Taxonomy" id="2269504"/>
    <lineage>
        <taxon>Bacteria</taxon>
        <taxon>Pseudomonadati</taxon>
        <taxon>Pseudomonadota</taxon>
        <taxon>Gammaproteobacteria</taxon>
        <taxon>Lysobacterales</taxon>
        <taxon>Lysobacteraceae</taxon>
        <taxon>Arenimonas</taxon>
    </lineage>
</organism>
<name>A0ABQ1HF48_9GAMM</name>
<dbReference type="RefSeq" id="WP_188662109.1">
    <property type="nucleotide sequence ID" value="NZ_BMKC01000001.1"/>
</dbReference>
<dbReference type="EMBL" id="BMKC01000001">
    <property type="protein sequence ID" value="GGA74808.1"/>
    <property type="molecule type" value="Genomic_DNA"/>
</dbReference>
<dbReference type="Gene3D" id="3.30.70.100">
    <property type="match status" value="1"/>
</dbReference>
<comment type="caution">
    <text evidence="2">The sequence shown here is derived from an EMBL/GenBank/DDBJ whole genome shotgun (WGS) entry which is preliminary data.</text>
</comment>
<dbReference type="PROSITE" id="PS50846">
    <property type="entry name" value="HMA_2"/>
    <property type="match status" value="1"/>
</dbReference>
<protein>
    <recommendedName>
        <fullName evidence="1">HMA domain-containing protein</fullName>
    </recommendedName>
</protein>
<sequence length="84" mass="8393">MKFNVSPLTCGRCVITITQALLAVDPDARVTVNLAAGTVDFDGGLDAAAVAATLAPHGYSAVPADGLADPGQAIVDHCCGTCHV</sequence>
<proteinExistence type="predicted"/>
<dbReference type="SUPFAM" id="SSF55008">
    <property type="entry name" value="HMA, heavy metal-associated domain"/>
    <property type="match status" value="1"/>
</dbReference>
<gene>
    <name evidence="2" type="ORF">GCM10011521_11260</name>
</gene>